<keyword evidence="2 7" id="KW-0378">Hydrolase</keyword>
<dbReference type="RefSeq" id="WP_303662433.1">
    <property type="nucleotide sequence ID" value="NZ_CP027019.1"/>
</dbReference>
<dbReference type="GO" id="GO:0016787">
    <property type="term" value="F:hydrolase activity"/>
    <property type="evidence" value="ECO:0007669"/>
    <property type="project" value="UniProtKB-KW"/>
</dbReference>
<feature type="compositionally biased region" description="Basic and acidic residues" evidence="8">
    <location>
        <begin position="381"/>
        <end position="401"/>
    </location>
</feature>
<keyword evidence="3 7" id="KW-0347">Helicase</keyword>
<feature type="compositionally biased region" description="Basic and acidic residues" evidence="8">
    <location>
        <begin position="412"/>
        <end position="443"/>
    </location>
</feature>
<dbReference type="SMART" id="SM00490">
    <property type="entry name" value="HELICc"/>
    <property type="match status" value="1"/>
</dbReference>
<dbReference type="CDD" id="cd00268">
    <property type="entry name" value="DEADc"/>
    <property type="match status" value="1"/>
</dbReference>
<dbReference type="InterPro" id="IPR014001">
    <property type="entry name" value="Helicase_ATP-bd"/>
</dbReference>
<dbReference type="InterPro" id="IPR000629">
    <property type="entry name" value="RNA-helicase_DEAD-box_CS"/>
</dbReference>
<dbReference type="InterPro" id="IPR044742">
    <property type="entry name" value="DEAD/DEAH_RhlB"/>
</dbReference>
<feature type="compositionally biased region" description="Basic and acidic residues" evidence="8">
    <location>
        <begin position="490"/>
        <end position="534"/>
    </location>
</feature>
<feature type="short sequence motif" description="Q motif" evidence="6">
    <location>
        <begin position="1"/>
        <end position="29"/>
    </location>
</feature>
<dbReference type="GO" id="GO:0003676">
    <property type="term" value="F:nucleic acid binding"/>
    <property type="evidence" value="ECO:0007669"/>
    <property type="project" value="InterPro"/>
</dbReference>
<dbReference type="PANTHER" id="PTHR47959">
    <property type="entry name" value="ATP-DEPENDENT RNA HELICASE RHLE-RELATED"/>
    <property type="match status" value="1"/>
</dbReference>
<organism evidence="12 13">
    <name type="scientific">Williamsoniiplasma luminosum</name>
    <dbReference type="NCBI Taxonomy" id="214888"/>
    <lineage>
        <taxon>Bacteria</taxon>
        <taxon>Bacillati</taxon>
        <taxon>Mycoplasmatota</taxon>
        <taxon>Mollicutes</taxon>
        <taxon>Entomoplasmatales</taxon>
        <taxon>Williamsoniiplasma</taxon>
    </lineage>
</organism>
<dbReference type="EMBL" id="CP027019">
    <property type="protein sequence ID" value="AVP49090.1"/>
    <property type="molecule type" value="Genomic_DNA"/>
</dbReference>
<evidence type="ECO:0000259" key="10">
    <source>
        <dbReference type="PROSITE" id="PS51194"/>
    </source>
</evidence>
<proteinExistence type="inferred from homology"/>
<accession>A0A2S0NJ90</accession>
<dbReference type="InterPro" id="IPR050079">
    <property type="entry name" value="DEAD_box_RNA_helicase"/>
</dbReference>
<dbReference type="SMART" id="SM00487">
    <property type="entry name" value="DEXDc"/>
    <property type="match status" value="1"/>
</dbReference>
<dbReference type="InterPro" id="IPR001650">
    <property type="entry name" value="Helicase_C-like"/>
</dbReference>
<dbReference type="InterPro" id="IPR027417">
    <property type="entry name" value="P-loop_NTPase"/>
</dbReference>
<dbReference type="PANTHER" id="PTHR47959:SF13">
    <property type="entry name" value="ATP-DEPENDENT RNA HELICASE RHLE"/>
    <property type="match status" value="1"/>
</dbReference>
<comment type="similarity">
    <text evidence="5 7">Belongs to the DEAD box helicase family.</text>
</comment>
<feature type="compositionally biased region" description="Polar residues" evidence="8">
    <location>
        <begin position="474"/>
        <end position="489"/>
    </location>
</feature>
<evidence type="ECO:0000256" key="4">
    <source>
        <dbReference type="ARBA" id="ARBA00022840"/>
    </source>
</evidence>
<dbReference type="InterPro" id="IPR014014">
    <property type="entry name" value="RNA_helicase_DEAD_Q_motif"/>
</dbReference>
<evidence type="ECO:0000313" key="13">
    <source>
        <dbReference type="Proteomes" id="UP000239250"/>
    </source>
</evidence>
<evidence type="ECO:0000256" key="5">
    <source>
        <dbReference type="ARBA" id="ARBA00038437"/>
    </source>
</evidence>
<sequence>MAFKKLELNDSILRSLEKNGFTKPTEIQEKGIPVFLENKNLFGKSSTGTGKTASFALPILHKIDVTDKKVQAVVMAPTRELALQILDQFKKFSSMMTNVQIAPLIGGARMGDQIAKLKNCQIVVGTPGRINDHINRKTLRLDNVKIIILDEADEMLKLGFKSDIDAVFNGVENKVQIGLYSATISPKVLAIANKYMGEYEFIEVQNQMDVNNNINNTYVITKGYKKEDVMVKLIEKHNMQRFIIFTNTRANTTKISRVLDQAGIKNEVINGDKKQSQRTRVMRDFKTSRFRALIATDVVARGIHVDGIDYVINFEMPVDDEYFVHRIGRTGRNNETGSTITFINSINAVRHLNHVIKEFNLEIDEELIDDIGLEKSKDMDRPEIHDKYRPRTSYADRRDSGRGNSRGGSRGGSRDGQRSDSRGGSRSGSRDGSRSNSWGDKKPSSRSNSWSDRGASRDGAQSESRINSIDDSRSNSWGDSKPSSRSNSWGDKKPSSRDGARSDSRSNSWGDKKPSSRDGARSESRSNSWGDKKPSSRSNSWSDSKPKRSSNRDGFDGGSKPGKNFRNDK</sequence>
<dbReference type="SUPFAM" id="SSF52540">
    <property type="entry name" value="P-loop containing nucleoside triphosphate hydrolases"/>
    <property type="match status" value="1"/>
</dbReference>
<dbReference type="CDD" id="cd18787">
    <property type="entry name" value="SF2_C_DEAD"/>
    <property type="match status" value="1"/>
</dbReference>
<name>A0A2S0NJ90_9MOLU</name>
<evidence type="ECO:0000256" key="7">
    <source>
        <dbReference type="RuleBase" id="RU000492"/>
    </source>
</evidence>
<feature type="compositionally biased region" description="Basic and acidic residues" evidence="8">
    <location>
        <begin position="544"/>
        <end position="555"/>
    </location>
</feature>
<dbReference type="Proteomes" id="UP000239250">
    <property type="component" value="Chromosome"/>
</dbReference>
<keyword evidence="1 7" id="KW-0547">Nucleotide-binding</keyword>
<dbReference type="PROSITE" id="PS51195">
    <property type="entry name" value="Q_MOTIF"/>
    <property type="match status" value="1"/>
</dbReference>
<evidence type="ECO:0000313" key="12">
    <source>
        <dbReference type="EMBL" id="AVP49090.1"/>
    </source>
</evidence>
<dbReference type="GO" id="GO:0005524">
    <property type="term" value="F:ATP binding"/>
    <property type="evidence" value="ECO:0007669"/>
    <property type="project" value="UniProtKB-KW"/>
</dbReference>
<evidence type="ECO:0000256" key="2">
    <source>
        <dbReference type="ARBA" id="ARBA00022801"/>
    </source>
</evidence>
<evidence type="ECO:0000256" key="8">
    <source>
        <dbReference type="SAM" id="MobiDB-lite"/>
    </source>
</evidence>
<evidence type="ECO:0000259" key="9">
    <source>
        <dbReference type="PROSITE" id="PS51192"/>
    </source>
</evidence>
<dbReference type="Pfam" id="PF00270">
    <property type="entry name" value="DEAD"/>
    <property type="match status" value="1"/>
</dbReference>
<evidence type="ECO:0000256" key="3">
    <source>
        <dbReference type="ARBA" id="ARBA00022806"/>
    </source>
</evidence>
<dbReference type="GO" id="GO:0005829">
    <property type="term" value="C:cytosol"/>
    <property type="evidence" value="ECO:0007669"/>
    <property type="project" value="TreeGrafter"/>
</dbReference>
<reference evidence="13" key="1">
    <citation type="submission" date="2018-02" db="EMBL/GenBank/DDBJ databases">
        <title>Firefly genomes illuminate parallel origins of bioluminescence in beetles.</title>
        <authorList>
            <person name="Fallon T.R."/>
            <person name="Lower S.E.S."/>
            <person name="Behringer M."/>
            <person name="Weng J.-K."/>
        </authorList>
    </citation>
    <scope>NUCLEOTIDE SEQUENCE [LARGE SCALE GENOMIC DNA]</scope>
</reference>
<dbReference type="Gene3D" id="3.40.50.300">
    <property type="entry name" value="P-loop containing nucleotide triphosphate hydrolases"/>
    <property type="match status" value="2"/>
</dbReference>
<feature type="region of interest" description="Disordered" evidence="8">
    <location>
        <begin position="381"/>
        <end position="569"/>
    </location>
</feature>
<keyword evidence="4 7" id="KW-0067">ATP-binding</keyword>
<feature type="domain" description="Helicase ATP-binding" evidence="9">
    <location>
        <begin position="32"/>
        <end position="202"/>
    </location>
</feature>
<evidence type="ECO:0000256" key="1">
    <source>
        <dbReference type="ARBA" id="ARBA00022741"/>
    </source>
</evidence>
<gene>
    <name evidence="12" type="ORF">C5T88_00625</name>
</gene>
<evidence type="ECO:0000259" key="11">
    <source>
        <dbReference type="PROSITE" id="PS51195"/>
    </source>
</evidence>
<dbReference type="AlphaFoldDB" id="A0A2S0NJ90"/>
<dbReference type="PROSITE" id="PS51192">
    <property type="entry name" value="HELICASE_ATP_BIND_1"/>
    <property type="match status" value="1"/>
</dbReference>
<dbReference type="PROSITE" id="PS51194">
    <property type="entry name" value="HELICASE_CTER"/>
    <property type="match status" value="1"/>
</dbReference>
<protein>
    <submittedName>
        <fullName evidence="12">ATP-dependent helicase</fullName>
    </submittedName>
</protein>
<evidence type="ECO:0000256" key="6">
    <source>
        <dbReference type="PROSITE-ProRule" id="PRU00552"/>
    </source>
</evidence>
<feature type="domain" description="DEAD-box RNA helicase Q" evidence="11">
    <location>
        <begin position="1"/>
        <end position="29"/>
    </location>
</feature>
<dbReference type="Pfam" id="PF00271">
    <property type="entry name" value="Helicase_C"/>
    <property type="match status" value="1"/>
</dbReference>
<dbReference type="PROSITE" id="PS00039">
    <property type="entry name" value="DEAD_ATP_HELICASE"/>
    <property type="match status" value="1"/>
</dbReference>
<dbReference type="InterPro" id="IPR011545">
    <property type="entry name" value="DEAD/DEAH_box_helicase_dom"/>
</dbReference>
<dbReference type="GO" id="GO:0003724">
    <property type="term" value="F:RNA helicase activity"/>
    <property type="evidence" value="ECO:0007669"/>
    <property type="project" value="InterPro"/>
</dbReference>
<feature type="domain" description="Helicase C-terminal" evidence="10">
    <location>
        <begin position="225"/>
        <end position="375"/>
    </location>
</feature>